<dbReference type="STRING" id="391735.Veis_3589"/>
<dbReference type="EMBL" id="CP000542">
    <property type="protein sequence ID" value="ABM59307.1"/>
    <property type="molecule type" value="Genomic_DNA"/>
</dbReference>
<dbReference type="GO" id="GO:0042597">
    <property type="term" value="C:periplasmic space"/>
    <property type="evidence" value="ECO:0007669"/>
    <property type="project" value="UniProtKB-SubCell"/>
</dbReference>
<keyword evidence="4" id="KW-0732">Signal</keyword>
<dbReference type="InterPro" id="IPR050490">
    <property type="entry name" value="Bact_solute-bd_prot1"/>
</dbReference>
<proteinExistence type="inferred from homology"/>
<comment type="similarity">
    <text evidence="2">Belongs to the bacterial solute-binding protein 1 family.</text>
</comment>
<name>A1WNV0_VEREI</name>
<dbReference type="Pfam" id="PF13416">
    <property type="entry name" value="SBP_bac_8"/>
    <property type="match status" value="1"/>
</dbReference>
<dbReference type="eggNOG" id="COG1653">
    <property type="taxonomic scope" value="Bacteria"/>
</dbReference>
<dbReference type="RefSeq" id="WP_011811298.1">
    <property type="nucleotide sequence ID" value="NC_008786.1"/>
</dbReference>
<keyword evidence="3" id="KW-0813">Transport</keyword>
<dbReference type="PANTHER" id="PTHR43649:SF34">
    <property type="entry name" value="ABC TRANSPORTER PERIPLASMIC-BINDING PROTEIN YCJN-RELATED"/>
    <property type="match status" value="1"/>
</dbReference>
<evidence type="ECO:0000256" key="4">
    <source>
        <dbReference type="ARBA" id="ARBA00022729"/>
    </source>
</evidence>
<comment type="subcellular location">
    <subcellularLocation>
        <location evidence="1">Periplasm</location>
    </subcellularLocation>
</comment>
<dbReference type="AlphaFoldDB" id="A1WNV0"/>
<dbReference type="GeneID" id="76461989"/>
<evidence type="ECO:0000256" key="3">
    <source>
        <dbReference type="ARBA" id="ARBA00022448"/>
    </source>
</evidence>
<evidence type="ECO:0000313" key="6">
    <source>
        <dbReference type="Proteomes" id="UP000000374"/>
    </source>
</evidence>
<accession>A1WNV0</accession>
<dbReference type="Proteomes" id="UP000000374">
    <property type="component" value="Chromosome"/>
</dbReference>
<evidence type="ECO:0000313" key="5">
    <source>
        <dbReference type="EMBL" id="ABM59307.1"/>
    </source>
</evidence>
<evidence type="ECO:0000256" key="1">
    <source>
        <dbReference type="ARBA" id="ARBA00004418"/>
    </source>
</evidence>
<dbReference type="SUPFAM" id="SSF53850">
    <property type="entry name" value="Periplasmic binding protein-like II"/>
    <property type="match status" value="1"/>
</dbReference>
<evidence type="ECO:0000256" key="2">
    <source>
        <dbReference type="ARBA" id="ARBA00008520"/>
    </source>
</evidence>
<dbReference type="KEGG" id="vei:Veis_3589"/>
<sequence length="352" mass="38241">MTRHEELARSFDLLVIDHPFIGQADRTGCFRDLRELIAAPVLSRLTAQGAGPSGQAYVWRGKVFALPTDAAAQVASYREDLLADLAPEPPRRWADVLLLAERARANGQTLSWAGTPTDAACTFLTLAANLGHPLGRNEGEFLPAHVTEQVMRHLHWIVQHAQPSCLVDNPIRVYEAMLAGERMVYCPAAFGYSNYARQERRPWLRFAPLAGPGAEPSCGALLGGAGMAISSHSVAPRAAAAFLAWLHSAKVQRGLYASAGGQPGNLAAWRDRSVNAMARDFFAATLTTLEAAWVRPRFAGIVAFVEAAGGEINRCLRGQTDMRRLHRALTALYHQAWAERGQALSPALKHAP</sequence>
<dbReference type="HOGENOM" id="CLU_059918_0_0_4"/>
<dbReference type="InterPro" id="IPR006059">
    <property type="entry name" value="SBP"/>
</dbReference>
<dbReference type="OrthoDB" id="9811622at2"/>
<dbReference type="Gene3D" id="3.40.190.10">
    <property type="entry name" value="Periplasmic binding protein-like II"/>
    <property type="match status" value="2"/>
</dbReference>
<keyword evidence="6" id="KW-1185">Reference proteome</keyword>
<protein>
    <submittedName>
        <fullName evidence="5">Conserved hypothetical membrane-anchored protein</fullName>
    </submittedName>
</protein>
<reference evidence="6" key="1">
    <citation type="submission" date="2006-12" db="EMBL/GenBank/DDBJ databases">
        <title>Complete sequence of chromosome 1 of Verminephrobacter eiseniae EF01-2.</title>
        <authorList>
            <person name="Copeland A."/>
            <person name="Lucas S."/>
            <person name="Lapidus A."/>
            <person name="Barry K."/>
            <person name="Detter J.C."/>
            <person name="Glavina del Rio T."/>
            <person name="Dalin E."/>
            <person name="Tice H."/>
            <person name="Pitluck S."/>
            <person name="Chertkov O."/>
            <person name="Brettin T."/>
            <person name="Bruce D."/>
            <person name="Han C."/>
            <person name="Tapia R."/>
            <person name="Gilna P."/>
            <person name="Schmutz J."/>
            <person name="Larimer F."/>
            <person name="Land M."/>
            <person name="Hauser L."/>
            <person name="Kyrpides N."/>
            <person name="Kim E."/>
            <person name="Stahl D."/>
            <person name="Richardson P."/>
        </authorList>
    </citation>
    <scope>NUCLEOTIDE SEQUENCE [LARGE SCALE GENOMIC DNA]</scope>
    <source>
        <strain evidence="6">EF01-2</strain>
    </source>
</reference>
<gene>
    <name evidence="5" type="ordered locus">Veis_3589</name>
</gene>
<dbReference type="PANTHER" id="PTHR43649">
    <property type="entry name" value="ARABINOSE-BINDING PROTEIN-RELATED"/>
    <property type="match status" value="1"/>
</dbReference>
<organism evidence="5 6">
    <name type="scientific">Verminephrobacter eiseniae (strain EF01-2)</name>
    <dbReference type="NCBI Taxonomy" id="391735"/>
    <lineage>
        <taxon>Bacteria</taxon>
        <taxon>Pseudomonadati</taxon>
        <taxon>Pseudomonadota</taxon>
        <taxon>Betaproteobacteria</taxon>
        <taxon>Burkholderiales</taxon>
        <taxon>Comamonadaceae</taxon>
        <taxon>Verminephrobacter</taxon>
    </lineage>
</organism>